<protein>
    <submittedName>
        <fullName evidence="3">Uncharacterized protein</fullName>
    </submittedName>
</protein>
<evidence type="ECO:0000256" key="1">
    <source>
        <dbReference type="SAM" id="MobiDB-lite"/>
    </source>
</evidence>
<feature type="region of interest" description="Disordered" evidence="1">
    <location>
        <begin position="938"/>
        <end position="961"/>
    </location>
</feature>
<keyword evidence="2" id="KW-1133">Transmembrane helix</keyword>
<evidence type="ECO:0000256" key="2">
    <source>
        <dbReference type="SAM" id="Phobius"/>
    </source>
</evidence>
<comment type="caution">
    <text evidence="3">The sequence shown here is derived from an EMBL/GenBank/DDBJ whole genome shotgun (WGS) entry which is preliminary data.</text>
</comment>
<feature type="compositionally biased region" description="Basic residues" evidence="1">
    <location>
        <begin position="208"/>
        <end position="226"/>
    </location>
</feature>
<proteinExistence type="predicted"/>
<sequence>MPGYEKPRLRQFSSRSGVHAIIILRLFGTLLMSTVLGFSLNLIYLATHPLDSLYFSVYSTGLFTFWGLVLGQLLVPAAIKISDILDIQPKRFHRSHVSHMRMDRIRRSANYRNDRLSCCSLYELAVVPLQLFRRILISPWYWVTSAFVFSTFTAHVTTHSSTTLTHSHLPAHVYPSHTPSFRLRGGFDSDSDNESSDDCGSDRETSGKRKRKASTSAPRKSRKGKGRAVSEADSGIRVTVGKGKAQGLYVDEVVEIQSAPEYWCVPQSDARRAYIVDLTGSPECLESTNAPLTVDGFIKKQCQDSMTGPTGARDEGKLAEVLILNEGEGIPCRRSNLTCGGFYTCSFAEQGHPRGCARWDDDSEDVIAAPIRAAKSAEAKSLVAIATQFYESVMSKHCNGAVEEDFPCGGHAVLRKFLKGRSNGKAYFIGCSNWTKDDDITHRFTKIPAGVRESILRKLFRGEALSDTEDDVVTGPCTQITHSANLPNNKLCPRTHFRDGQHVRGALSKNKCPAKILILIPIDGTDLRAVVIPKAGTPHNHPLFPRSKVPFEAASKYKECIAATGPIGTTTLRVDKSSSTRNILDGRLPQEIHPSLINNRRRRDMVHKARLEKFPAGTGMQAVWTEFEKEKSRPPADRYIHAVNTRSDETHVIITMNPDLAALTLDASWIMVDTTFVVVHGKTNEWKLLIWLDGLEKRTVVGRVWSNRATREAFRLVWDGVFDAIQALTGHVLNFKVFDKKSSLLGALGDSEGAQAQGLGDVLILRHMVPQQIGGMIVTDVDIILMFIWKTCIVHFNRGVFALESYLDDLTFQYLLSFPHLETDAEIQEYYNFCNASSIPKLKTWWAHKKSYPWLLPSLNRQLSKINHDHWDLTPRDTNPIEGSHAQDNQVNSTNRSLIEAILLARQLDSDNARIIMASREFGIWENGNNSIRARFTSQATRQQRNRVKQAESAKSDSGAKKLRAKLKASEELARKQDLEIQSLRSQLNVGLAFNAQAQPPSTPRAGGISFYSLRRAFVHMLFSPFVASWFTCCWSLSTVSPFLTH</sequence>
<evidence type="ECO:0000313" key="3">
    <source>
        <dbReference type="EMBL" id="KAJ7720720.1"/>
    </source>
</evidence>
<feature type="compositionally biased region" description="Basic and acidic residues" evidence="1">
    <location>
        <begin position="949"/>
        <end position="960"/>
    </location>
</feature>
<organism evidence="3 4">
    <name type="scientific">Mycena metata</name>
    <dbReference type="NCBI Taxonomy" id="1033252"/>
    <lineage>
        <taxon>Eukaryota</taxon>
        <taxon>Fungi</taxon>
        <taxon>Dikarya</taxon>
        <taxon>Basidiomycota</taxon>
        <taxon>Agaricomycotina</taxon>
        <taxon>Agaricomycetes</taxon>
        <taxon>Agaricomycetidae</taxon>
        <taxon>Agaricales</taxon>
        <taxon>Marasmiineae</taxon>
        <taxon>Mycenaceae</taxon>
        <taxon>Mycena</taxon>
    </lineage>
</organism>
<feature type="transmembrane region" description="Helical" evidence="2">
    <location>
        <begin position="53"/>
        <end position="75"/>
    </location>
</feature>
<gene>
    <name evidence="3" type="ORF">B0H16DRAFT_1604258</name>
</gene>
<dbReference type="EMBL" id="JARKIB010000237">
    <property type="protein sequence ID" value="KAJ7720720.1"/>
    <property type="molecule type" value="Genomic_DNA"/>
</dbReference>
<dbReference type="AlphaFoldDB" id="A0AAD7HH87"/>
<dbReference type="Proteomes" id="UP001215598">
    <property type="component" value="Unassembled WGS sequence"/>
</dbReference>
<feature type="region of interest" description="Disordered" evidence="1">
    <location>
        <begin position="184"/>
        <end position="232"/>
    </location>
</feature>
<evidence type="ECO:0000313" key="4">
    <source>
        <dbReference type="Proteomes" id="UP001215598"/>
    </source>
</evidence>
<name>A0AAD7HH87_9AGAR</name>
<accession>A0AAD7HH87</accession>
<keyword evidence="2" id="KW-0812">Transmembrane</keyword>
<keyword evidence="4" id="KW-1185">Reference proteome</keyword>
<feature type="compositionally biased region" description="Acidic residues" evidence="1">
    <location>
        <begin position="189"/>
        <end position="199"/>
    </location>
</feature>
<feature type="transmembrane region" description="Helical" evidence="2">
    <location>
        <begin position="21"/>
        <end position="47"/>
    </location>
</feature>
<keyword evidence="2" id="KW-0472">Membrane</keyword>
<reference evidence="3" key="1">
    <citation type="submission" date="2023-03" db="EMBL/GenBank/DDBJ databases">
        <title>Massive genome expansion in bonnet fungi (Mycena s.s.) driven by repeated elements and novel gene families across ecological guilds.</title>
        <authorList>
            <consortium name="Lawrence Berkeley National Laboratory"/>
            <person name="Harder C.B."/>
            <person name="Miyauchi S."/>
            <person name="Viragh M."/>
            <person name="Kuo A."/>
            <person name="Thoen E."/>
            <person name="Andreopoulos B."/>
            <person name="Lu D."/>
            <person name="Skrede I."/>
            <person name="Drula E."/>
            <person name="Henrissat B."/>
            <person name="Morin E."/>
            <person name="Kohler A."/>
            <person name="Barry K."/>
            <person name="LaButti K."/>
            <person name="Morin E."/>
            <person name="Salamov A."/>
            <person name="Lipzen A."/>
            <person name="Mereny Z."/>
            <person name="Hegedus B."/>
            <person name="Baldrian P."/>
            <person name="Stursova M."/>
            <person name="Weitz H."/>
            <person name="Taylor A."/>
            <person name="Grigoriev I.V."/>
            <person name="Nagy L.G."/>
            <person name="Martin F."/>
            <person name="Kauserud H."/>
        </authorList>
    </citation>
    <scope>NUCLEOTIDE SEQUENCE</scope>
    <source>
        <strain evidence="3">CBHHK182m</strain>
    </source>
</reference>